<evidence type="ECO:0000313" key="9">
    <source>
        <dbReference type="Proteomes" id="UP001335183"/>
    </source>
</evidence>
<dbReference type="InterPro" id="IPR003423">
    <property type="entry name" value="OMP_efflux"/>
</dbReference>
<sequence>MTCAPCFPSGLAALPPDHGSPLTIGAAAREAVAWHPSIEEAEADLASRTEEIDVAEAGYLPRINAGVGSGYDNIGQSRWRPRANISVSQMLYDFGKVRSTVAAAEADTRIGEARLLIAVDTLIRDTVYAVIELQRIEALRQIAVDELESVSSISELVQHRYERGAATKADLLQADARVYSARATIEEIEAQRQRWQASLAHLLGRDRAPPVSMEFPENLMQSCQRGTPDWAAVPAIREVRAQRDRALAEFERSQAESLPTVSLSVSGATDIHDPFGDREEYNFGINVSTSLYNGGANRARVRGASHALGAADAAEARIHNEVSRLLAEGQRQVESFDRVIDTLAFREASMRETGKLYRLQYLQMGTKTLVDLLNAEQELHQVRFDRANTRHDLRRLQIDCLVTSGAARDAFGLSGTVVGGAIL</sequence>
<dbReference type="Gene3D" id="1.20.1600.10">
    <property type="entry name" value="Outer membrane efflux proteins (OEP)"/>
    <property type="match status" value="1"/>
</dbReference>
<keyword evidence="7" id="KW-0998">Cell outer membrane</keyword>
<accession>A0ABZ2CZJ3</accession>
<evidence type="ECO:0000256" key="7">
    <source>
        <dbReference type="ARBA" id="ARBA00023237"/>
    </source>
</evidence>
<dbReference type="PANTHER" id="PTHR30026">
    <property type="entry name" value="OUTER MEMBRANE PROTEIN TOLC"/>
    <property type="match status" value="1"/>
</dbReference>
<keyword evidence="9" id="KW-1185">Reference proteome</keyword>
<keyword evidence="4" id="KW-1134">Transmembrane beta strand</keyword>
<evidence type="ECO:0000256" key="6">
    <source>
        <dbReference type="ARBA" id="ARBA00023136"/>
    </source>
</evidence>
<evidence type="ECO:0000256" key="4">
    <source>
        <dbReference type="ARBA" id="ARBA00022452"/>
    </source>
</evidence>
<reference evidence="8 9" key="1">
    <citation type="submission" date="2024-02" db="EMBL/GenBank/DDBJ databases">
        <title>The whole genome sequence of five bacterial samples isolated from Abu Dhabi Sabkha-shore region.</title>
        <authorList>
            <person name="Sudalaimuthuasari N."/>
            <person name="Sarfraz B."/>
            <person name="Tuyisabe J.D."/>
            <person name="Mugisha Ntwali L.D.M."/>
            <person name="Ali A.I.A.A."/>
            <person name="Almansoori S.Z.A."/>
            <person name="Alajami H.S.A."/>
            <person name="Almeqbaali A.A.S."/>
            <person name="Kundu B."/>
            <person name="Saeed E.E."/>
            <person name="Sukumarinath V."/>
            <person name="Mishra A.K."/>
            <person name="Hazzouri K.M."/>
            <person name="Almaskari R."/>
            <person name="Sharma A.K."/>
            <person name="Amiri K.M.A."/>
        </authorList>
    </citation>
    <scope>NUCLEOTIDE SEQUENCE [LARGE SCALE GENOMIC DNA]</scope>
    <source>
        <strain evidence="9">kcgeb_sd</strain>
    </source>
</reference>
<dbReference type="SUPFAM" id="SSF56954">
    <property type="entry name" value="Outer membrane efflux proteins (OEP)"/>
    <property type="match status" value="1"/>
</dbReference>
<evidence type="ECO:0000256" key="1">
    <source>
        <dbReference type="ARBA" id="ARBA00004442"/>
    </source>
</evidence>
<dbReference type="EMBL" id="CP144918">
    <property type="protein sequence ID" value="WWA46192.1"/>
    <property type="molecule type" value="Genomic_DNA"/>
</dbReference>
<dbReference type="RefSeq" id="WP_338445094.1">
    <property type="nucleotide sequence ID" value="NZ_CP144918.1"/>
</dbReference>
<keyword evidence="6" id="KW-0472">Membrane</keyword>
<comment type="similarity">
    <text evidence="2">Belongs to the outer membrane factor (OMF) (TC 1.B.17) family.</text>
</comment>
<organism evidence="8 9">
    <name type="scientific">Pelagerythrobacter marensis</name>
    <dbReference type="NCBI Taxonomy" id="543877"/>
    <lineage>
        <taxon>Bacteria</taxon>
        <taxon>Pseudomonadati</taxon>
        <taxon>Pseudomonadota</taxon>
        <taxon>Alphaproteobacteria</taxon>
        <taxon>Sphingomonadales</taxon>
        <taxon>Erythrobacteraceae</taxon>
        <taxon>Pelagerythrobacter</taxon>
    </lineage>
</organism>
<evidence type="ECO:0000256" key="5">
    <source>
        <dbReference type="ARBA" id="ARBA00022692"/>
    </source>
</evidence>
<dbReference type="Proteomes" id="UP001335183">
    <property type="component" value="Chromosome"/>
</dbReference>
<comment type="subcellular location">
    <subcellularLocation>
        <location evidence="1">Cell outer membrane</location>
    </subcellularLocation>
</comment>
<evidence type="ECO:0000256" key="3">
    <source>
        <dbReference type="ARBA" id="ARBA00022448"/>
    </source>
</evidence>
<protein>
    <submittedName>
        <fullName evidence="8">TolC family protein</fullName>
    </submittedName>
</protein>
<name>A0ABZ2CZJ3_9SPHN</name>
<gene>
    <name evidence="8" type="ORF">V5F89_07795</name>
</gene>
<evidence type="ECO:0000313" key="8">
    <source>
        <dbReference type="EMBL" id="WWA46192.1"/>
    </source>
</evidence>
<dbReference type="PANTHER" id="PTHR30026:SF22">
    <property type="entry name" value="OUTER MEMBRANE EFFLUX PROTEIN"/>
    <property type="match status" value="1"/>
</dbReference>
<keyword evidence="5" id="KW-0812">Transmembrane</keyword>
<keyword evidence="3" id="KW-0813">Transport</keyword>
<dbReference type="InterPro" id="IPR051906">
    <property type="entry name" value="TolC-like"/>
</dbReference>
<evidence type="ECO:0000256" key="2">
    <source>
        <dbReference type="ARBA" id="ARBA00007613"/>
    </source>
</evidence>
<dbReference type="Pfam" id="PF02321">
    <property type="entry name" value="OEP"/>
    <property type="match status" value="2"/>
</dbReference>
<proteinExistence type="inferred from homology"/>